<dbReference type="GO" id="GO:0005524">
    <property type="term" value="F:ATP binding"/>
    <property type="evidence" value="ECO:0007669"/>
    <property type="project" value="UniProtKB-KW"/>
</dbReference>
<dbReference type="InterPro" id="IPR025662">
    <property type="entry name" value="Sigma_54_int_dom_ATP-bd_1"/>
</dbReference>
<dbReference type="SUPFAM" id="SSF52540">
    <property type="entry name" value="P-loop containing nucleoside triphosphate hydrolases"/>
    <property type="match status" value="1"/>
</dbReference>
<evidence type="ECO:0000256" key="1">
    <source>
        <dbReference type="ARBA" id="ARBA00022741"/>
    </source>
</evidence>
<evidence type="ECO:0000313" key="5">
    <source>
        <dbReference type="Proteomes" id="UP000612899"/>
    </source>
</evidence>
<comment type="caution">
    <text evidence="4">The sequence shown here is derived from an EMBL/GenBank/DDBJ whole genome shotgun (WGS) entry which is preliminary data.</text>
</comment>
<dbReference type="EMBL" id="BONY01000050">
    <property type="protein sequence ID" value="GIH08504.1"/>
    <property type="molecule type" value="Genomic_DNA"/>
</dbReference>
<keyword evidence="1" id="KW-0547">Nucleotide-binding</keyword>
<dbReference type="InterPro" id="IPR036388">
    <property type="entry name" value="WH-like_DNA-bd_sf"/>
</dbReference>
<evidence type="ECO:0000259" key="3">
    <source>
        <dbReference type="PROSITE" id="PS50043"/>
    </source>
</evidence>
<dbReference type="PANTHER" id="PTHR16305:SF35">
    <property type="entry name" value="TRANSCRIPTIONAL ACTIVATOR DOMAIN"/>
    <property type="match status" value="1"/>
</dbReference>
<dbReference type="GO" id="GO:0003677">
    <property type="term" value="F:DNA binding"/>
    <property type="evidence" value="ECO:0007669"/>
    <property type="project" value="InterPro"/>
</dbReference>
<accession>A0A8J3QCZ8</accession>
<dbReference type="PROSITE" id="PS00622">
    <property type="entry name" value="HTH_LUXR_1"/>
    <property type="match status" value="1"/>
</dbReference>
<name>A0A8J3QCZ8_9ACTN</name>
<dbReference type="PROSITE" id="PS50043">
    <property type="entry name" value="HTH_LUXR_2"/>
    <property type="match status" value="1"/>
</dbReference>
<dbReference type="InterPro" id="IPR027417">
    <property type="entry name" value="P-loop_NTPase"/>
</dbReference>
<dbReference type="PANTHER" id="PTHR16305">
    <property type="entry name" value="TESTICULAR SOLUBLE ADENYLYL CYCLASE"/>
    <property type="match status" value="1"/>
</dbReference>
<dbReference type="InterPro" id="IPR041664">
    <property type="entry name" value="AAA_16"/>
</dbReference>
<keyword evidence="2" id="KW-0067">ATP-binding</keyword>
<dbReference type="Pfam" id="PF00196">
    <property type="entry name" value="GerE"/>
    <property type="match status" value="1"/>
</dbReference>
<dbReference type="Gene3D" id="3.40.50.300">
    <property type="entry name" value="P-loop containing nucleotide triphosphate hydrolases"/>
    <property type="match status" value="1"/>
</dbReference>
<dbReference type="GO" id="GO:0005737">
    <property type="term" value="C:cytoplasm"/>
    <property type="evidence" value="ECO:0007669"/>
    <property type="project" value="TreeGrafter"/>
</dbReference>
<dbReference type="SUPFAM" id="SSF46894">
    <property type="entry name" value="C-terminal effector domain of the bipartite response regulators"/>
    <property type="match status" value="1"/>
</dbReference>
<dbReference type="PRINTS" id="PR00038">
    <property type="entry name" value="HTHLUXR"/>
</dbReference>
<protein>
    <submittedName>
        <fullName evidence="4">LuxR family transcriptional regulator</fullName>
    </submittedName>
</protein>
<sequence>MTVGAAAHRPELVGREEELSLIEQFLQQAAGDGAALLFEGETGVGKTALLHAATDRAQVSGARVVRAQGVEFEATNTFAGLGQLLTPMTAGLGGLVSAQRDALAVVLGVTEGDPPDSGQVSRAALNLIRAEAADRPLVLVVDDIQWIDRYSASVLGFVVRRLAGSRVGVLAAVRKGVPSAFEPASLPSHELGPLPAEAADALLRLRYPTLAPVLCRRMLDEAQGNPLALLELPHALMGIQNTAWPSLPRVLPLTDRLQEIFAVRVTPLPAQTRAALLLAVLSGAAELAVLERATGGQLLDQLGPAERARLVRIDDTSRQVIFGHPLIRSAVVGLSTAAERRVEHQRLAAALHDQPDRRSWHLAEATAEPDEEVAAALEQSARRIRLRGDPVDAATLLARAAQLTPDPEKRSARLAETAFIDGTMSWQVGRVPSLLAEARRNPLGMRAALHAAAADAYLMLNGDEEIGAAHRLVVSTLNDYPGPLDAGDSAVIAALDTLFQVCIWGGRAELWPAYLATLARLTPAAPLGNVLLTEAFGDPVRVTAPTLRRLDDAVLAMRSEADPDEVGKLTSASVFVDRLAACREALRRLIRGEREGGAVTQAIGARGNLALDAFLSGRWDEADELVRAGAESCEANGHRLFAQNFGYLGGLLAAARGDHDKVIELADRLEGWGTPRHAHLPQFWACHIRMVDALGRADFELAYRHAIAISPPGTFPPHVGTALWVCLGLVEAASRTGRSSEAAAHAAAMRAAGLPAISPRLDFVTRACEAMTADADRIVELFDDVLSTENIGQWPFDLATVQLAYGTQLRHADATAAARVQLTAALATFGRLGAAPWTSRVEGELSALREAHDTGPLTAQEYEIAALAAAGLTNRQIGERLFLSHRTVSSYLYRIFPKLGIETRAALRDALSSLPPA</sequence>
<organism evidence="4 5">
    <name type="scientific">Rhizocola hellebori</name>
    <dbReference type="NCBI Taxonomy" id="1392758"/>
    <lineage>
        <taxon>Bacteria</taxon>
        <taxon>Bacillati</taxon>
        <taxon>Actinomycetota</taxon>
        <taxon>Actinomycetes</taxon>
        <taxon>Micromonosporales</taxon>
        <taxon>Micromonosporaceae</taxon>
        <taxon>Rhizocola</taxon>
    </lineage>
</organism>
<dbReference type="AlphaFoldDB" id="A0A8J3QCZ8"/>
<dbReference type="Pfam" id="PF13191">
    <property type="entry name" value="AAA_16"/>
    <property type="match status" value="1"/>
</dbReference>
<dbReference type="PROSITE" id="PS00675">
    <property type="entry name" value="SIGMA54_INTERACT_1"/>
    <property type="match status" value="1"/>
</dbReference>
<dbReference type="InterPro" id="IPR016032">
    <property type="entry name" value="Sig_transdc_resp-reg_C-effctor"/>
</dbReference>
<gene>
    <name evidence="4" type="ORF">Rhe02_65710</name>
</gene>
<evidence type="ECO:0000313" key="4">
    <source>
        <dbReference type="EMBL" id="GIH08504.1"/>
    </source>
</evidence>
<evidence type="ECO:0000256" key="2">
    <source>
        <dbReference type="ARBA" id="ARBA00022840"/>
    </source>
</evidence>
<dbReference type="CDD" id="cd06170">
    <property type="entry name" value="LuxR_C_like"/>
    <property type="match status" value="1"/>
</dbReference>
<reference evidence="4" key="1">
    <citation type="submission" date="2021-01" db="EMBL/GenBank/DDBJ databases">
        <title>Whole genome shotgun sequence of Rhizocola hellebori NBRC 109834.</title>
        <authorList>
            <person name="Komaki H."/>
            <person name="Tamura T."/>
        </authorList>
    </citation>
    <scope>NUCLEOTIDE SEQUENCE</scope>
    <source>
        <strain evidence="4">NBRC 109834</strain>
    </source>
</reference>
<dbReference type="InterPro" id="IPR000792">
    <property type="entry name" value="Tscrpt_reg_LuxR_C"/>
</dbReference>
<dbReference type="GO" id="GO:0004016">
    <property type="term" value="F:adenylate cyclase activity"/>
    <property type="evidence" value="ECO:0007669"/>
    <property type="project" value="TreeGrafter"/>
</dbReference>
<proteinExistence type="predicted"/>
<keyword evidence="5" id="KW-1185">Reference proteome</keyword>
<dbReference type="RefSeq" id="WP_203912254.1">
    <property type="nucleotide sequence ID" value="NZ_BONY01000050.1"/>
</dbReference>
<feature type="domain" description="HTH luxR-type" evidence="3">
    <location>
        <begin position="850"/>
        <end position="915"/>
    </location>
</feature>
<dbReference type="Proteomes" id="UP000612899">
    <property type="component" value="Unassembled WGS sequence"/>
</dbReference>
<dbReference type="Gene3D" id="1.10.10.10">
    <property type="entry name" value="Winged helix-like DNA-binding domain superfamily/Winged helix DNA-binding domain"/>
    <property type="match status" value="1"/>
</dbReference>
<dbReference type="SMART" id="SM00421">
    <property type="entry name" value="HTH_LUXR"/>
    <property type="match status" value="1"/>
</dbReference>
<dbReference type="GO" id="GO:0006355">
    <property type="term" value="P:regulation of DNA-templated transcription"/>
    <property type="evidence" value="ECO:0007669"/>
    <property type="project" value="InterPro"/>
</dbReference>